<comment type="caution">
    <text evidence="18">The sequence shown here is derived from an EMBL/GenBank/DDBJ whole genome shotgun (WGS) entry which is preliminary data.</text>
</comment>
<evidence type="ECO:0000256" key="12">
    <source>
        <dbReference type="ARBA" id="ARBA00023304"/>
    </source>
</evidence>
<dbReference type="PROSITE" id="PS50271">
    <property type="entry name" value="ZF_UBP"/>
    <property type="match status" value="1"/>
</dbReference>
<evidence type="ECO:0000256" key="2">
    <source>
        <dbReference type="ARBA" id="ARBA00001946"/>
    </source>
</evidence>
<evidence type="ECO:0000313" key="19">
    <source>
        <dbReference type="Proteomes" id="UP000743370"/>
    </source>
</evidence>
<dbReference type="PROSITE" id="PS50089">
    <property type="entry name" value="ZF_RING_2"/>
    <property type="match status" value="1"/>
</dbReference>
<dbReference type="InterPro" id="IPR019818">
    <property type="entry name" value="IsoCit/isopropylmalate_DH_CS"/>
</dbReference>
<evidence type="ECO:0000259" key="16">
    <source>
        <dbReference type="PROSITE" id="PS50089"/>
    </source>
</evidence>
<evidence type="ECO:0000259" key="17">
    <source>
        <dbReference type="PROSITE" id="PS50271"/>
    </source>
</evidence>
<dbReference type="EMBL" id="JABFOF010000011">
    <property type="protein sequence ID" value="KAG2370976.1"/>
    <property type="molecule type" value="Genomic_DNA"/>
</dbReference>
<keyword evidence="11" id="KW-0520">NAD</keyword>
<dbReference type="InterPro" id="IPR001607">
    <property type="entry name" value="Znf_UBP"/>
</dbReference>
<protein>
    <recommendedName>
        <fullName evidence="5">3-isopropylmalate dehydrogenase</fullName>
        <ecNumber evidence="5">1.1.1.85</ecNumber>
    </recommendedName>
</protein>
<dbReference type="CDD" id="cd12437">
    <property type="entry name" value="RRM_BRAP2_like"/>
    <property type="match status" value="1"/>
</dbReference>
<reference evidence="18 19" key="1">
    <citation type="submission" date="2020-05" db="EMBL/GenBank/DDBJ databases">
        <title>Vigna angularis (adzuki bean) Var. LongXiaoDou No. 4 denovo assembly.</title>
        <authorList>
            <person name="Xiang H."/>
        </authorList>
    </citation>
    <scope>NUCLEOTIDE SEQUENCE [LARGE SCALE GENOMIC DNA]</scope>
    <source>
        <tissue evidence="18">Leaf</tissue>
    </source>
</reference>
<evidence type="ECO:0000256" key="7">
    <source>
        <dbReference type="ARBA" id="ARBA00022605"/>
    </source>
</evidence>
<evidence type="ECO:0000256" key="9">
    <source>
        <dbReference type="ARBA" id="ARBA00022842"/>
    </source>
</evidence>
<dbReference type="GO" id="GO:0009098">
    <property type="term" value="P:L-leucine biosynthetic process"/>
    <property type="evidence" value="ECO:0007669"/>
    <property type="project" value="UniProtKB-KW"/>
</dbReference>
<keyword evidence="14" id="KW-0175">Coiled coil</keyword>
<evidence type="ECO:0000256" key="4">
    <source>
        <dbReference type="ARBA" id="ARBA00011738"/>
    </source>
</evidence>
<keyword evidence="7" id="KW-0028">Amino-acid biosynthesis</keyword>
<dbReference type="GO" id="GO:0008270">
    <property type="term" value="F:zinc ion binding"/>
    <property type="evidence" value="ECO:0007669"/>
    <property type="project" value="UniProtKB-KW"/>
</dbReference>
<dbReference type="InterPro" id="IPR047243">
    <property type="entry name" value="RING-H2_BRAP2"/>
</dbReference>
<keyword evidence="12" id="KW-0100">Branched-chain amino acid biosynthesis</keyword>
<evidence type="ECO:0000256" key="6">
    <source>
        <dbReference type="ARBA" id="ARBA00022430"/>
    </source>
</evidence>
<evidence type="ECO:0000256" key="5">
    <source>
        <dbReference type="ARBA" id="ARBA00013101"/>
    </source>
</evidence>
<gene>
    <name evidence="18" type="ORF">HKW66_Vig0211500</name>
</gene>
<dbReference type="SUPFAM" id="SSF53659">
    <property type="entry name" value="Isocitrate/Isopropylmalate dehydrogenase-like"/>
    <property type="match status" value="1"/>
</dbReference>
<evidence type="ECO:0000256" key="8">
    <source>
        <dbReference type="ARBA" id="ARBA00022723"/>
    </source>
</evidence>
<dbReference type="GO" id="GO:0000287">
    <property type="term" value="F:magnesium ion binding"/>
    <property type="evidence" value="ECO:0007669"/>
    <property type="project" value="InterPro"/>
</dbReference>
<dbReference type="GO" id="GO:0003862">
    <property type="term" value="F:3-isopropylmalate dehydrogenase activity"/>
    <property type="evidence" value="ECO:0007669"/>
    <property type="project" value="UniProtKB-EC"/>
</dbReference>
<comment type="similarity">
    <text evidence="3">Belongs to the isocitrate and isopropylmalate dehydrogenases family.</text>
</comment>
<feature type="coiled-coil region" evidence="14">
    <location>
        <begin position="762"/>
        <end position="858"/>
    </location>
</feature>
<dbReference type="SMART" id="SM00290">
    <property type="entry name" value="ZnF_UBP"/>
    <property type="match status" value="1"/>
</dbReference>
<keyword evidence="8" id="KW-0479">Metal-binding</keyword>
<dbReference type="Pfam" id="PF00180">
    <property type="entry name" value="Iso_dh"/>
    <property type="match status" value="2"/>
</dbReference>
<dbReference type="Pfam" id="PF07576">
    <property type="entry name" value="BRAP2"/>
    <property type="match status" value="1"/>
</dbReference>
<dbReference type="AlphaFoldDB" id="A0A8T0JCM7"/>
<evidence type="ECO:0000256" key="1">
    <source>
        <dbReference type="ARBA" id="ARBA00001936"/>
    </source>
</evidence>
<dbReference type="PROSITE" id="PS00470">
    <property type="entry name" value="IDH_IMDH"/>
    <property type="match status" value="1"/>
</dbReference>
<dbReference type="HAMAP" id="MF_01033">
    <property type="entry name" value="LeuB_type1"/>
    <property type="match status" value="1"/>
</dbReference>
<comment type="subunit">
    <text evidence="4">Homodimer.</text>
</comment>
<feature type="domain" description="RING-type" evidence="16">
    <location>
        <begin position="618"/>
        <end position="655"/>
    </location>
</feature>
<dbReference type="Pfam" id="PF02148">
    <property type="entry name" value="zf-UBP"/>
    <property type="match status" value="1"/>
</dbReference>
<keyword evidence="13" id="KW-0863">Zinc-finger</keyword>
<dbReference type="InterPro" id="IPR001841">
    <property type="entry name" value="Znf_RING"/>
</dbReference>
<name>A0A8T0JCM7_PHAAN</name>
<dbReference type="SMART" id="SM01329">
    <property type="entry name" value="Iso_dh"/>
    <property type="match status" value="1"/>
</dbReference>
<dbReference type="InterPro" id="IPR024084">
    <property type="entry name" value="IsoPropMal-DH-like_dom"/>
</dbReference>
<dbReference type="Gene3D" id="3.40.718.10">
    <property type="entry name" value="Isopropylmalate Dehydrogenase"/>
    <property type="match status" value="2"/>
</dbReference>
<dbReference type="InterPro" id="IPR013083">
    <property type="entry name" value="Znf_RING/FYVE/PHD"/>
</dbReference>
<dbReference type="InterPro" id="IPR011422">
    <property type="entry name" value="BRAP2/ETP1_RRM"/>
</dbReference>
<dbReference type="InterPro" id="IPR004429">
    <property type="entry name" value="Isopropylmalate_DH"/>
</dbReference>
<comment type="cofactor">
    <cofactor evidence="1">
        <name>Mn(2+)</name>
        <dbReference type="ChEBI" id="CHEBI:29035"/>
    </cofactor>
</comment>
<dbReference type="EC" id="1.1.1.85" evidence="5"/>
<feature type="region of interest" description="Disordered" evidence="15">
    <location>
        <begin position="883"/>
        <end position="910"/>
    </location>
</feature>
<evidence type="ECO:0000256" key="3">
    <source>
        <dbReference type="ARBA" id="ARBA00007769"/>
    </source>
</evidence>
<dbReference type="PANTHER" id="PTHR42979">
    <property type="entry name" value="3-ISOPROPYLMALATE DEHYDROGENASE"/>
    <property type="match status" value="1"/>
</dbReference>
<dbReference type="Gene3D" id="3.30.40.10">
    <property type="entry name" value="Zinc/RING finger domain, C3HC4 (zinc finger)"/>
    <property type="match status" value="1"/>
</dbReference>
<keyword evidence="9" id="KW-0460">Magnesium</keyword>
<proteinExistence type="inferred from homology"/>
<keyword evidence="6" id="KW-0432">Leucine biosynthesis</keyword>
<dbReference type="CDD" id="cd16457">
    <property type="entry name" value="RING-H2_BRAP2"/>
    <property type="match status" value="1"/>
</dbReference>
<accession>A0A8T0JCM7</accession>
<evidence type="ECO:0000256" key="10">
    <source>
        <dbReference type="ARBA" id="ARBA00023002"/>
    </source>
</evidence>
<evidence type="ECO:0000256" key="14">
    <source>
        <dbReference type="SAM" id="Coils"/>
    </source>
</evidence>
<evidence type="ECO:0000256" key="13">
    <source>
        <dbReference type="PROSITE-ProRule" id="PRU00502"/>
    </source>
</evidence>
<feature type="domain" description="UBP-type" evidence="17">
    <location>
        <begin position="616"/>
        <end position="724"/>
    </location>
</feature>
<dbReference type="PANTHER" id="PTHR42979:SF1">
    <property type="entry name" value="3-ISOPROPYLMALATE DEHYDROGENASE"/>
    <property type="match status" value="1"/>
</dbReference>
<organism evidence="18 19">
    <name type="scientific">Phaseolus angularis</name>
    <name type="common">Azuki bean</name>
    <name type="synonym">Vigna angularis</name>
    <dbReference type="NCBI Taxonomy" id="3914"/>
    <lineage>
        <taxon>Eukaryota</taxon>
        <taxon>Viridiplantae</taxon>
        <taxon>Streptophyta</taxon>
        <taxon>Embryophyta</taxon>
        <taxon>Tracheophyta</taxon>
        <taxon>Spermatophyta</taxon>
        <taxon>Magnoliopsida</taxon>
        <taxon>eudicotyledons</taxon>
        <taxon>Gunneridae</taxon>
        <taxon>Pentapetalae</taxon>
        <taxon>rosids</taxon>
        <taxon>fabids</taxon>
        <taxon>Fabales</taxon>
        <taxon>Fabaceae</taxon>
        <taxon>Papilionoideae</taxon>
        <taxon>50 kb inversion clade</taxon>
        <taxon>NPAAA clade</taxon>
        <taxon>indigoferoid/millettioid clade</taxon>
        <taxon>Phaseoleae</taxon>
        <taxon>Vigna</taxon>
    </lineage>
</organism>
<sequence>MASSLQLLQFKPSKPSFSFFSRRSAPPICSAAPTPSKSQRSYTITLLPGDGIGPEVISVAKDVLLLAGHLEGIKYEFRERLIGGAALDDTGVPLPDETLSAAKQSDAVLLGAVGGYKWDNNDKHLKPETALLGLRQELKVFANLRPASVFPQLVDASTLKRAIAEGVDLMVVRELTGGIYFGKPRGFDTNEDGEEFGFNTEIYAEHEIDRIAHAAFKIARKRRGKLCSVDKANVLETEKRVHGRRLPIENGRFLKLLKLEIERLSHATKKILLVASILWRRRVSAIAQEYPDVELSHMYVDNAAMQLIRNPKQFDTIVTNNIFGDILSDEASMITGSIGMLPSASLGASGPGLFEPIHGSAPDIAGQDKANPFATVLSAAMLLRYGLDEEKAAQRIENAVLDTLNKGFRTGDIYSTGTKLVTTKGGKLSLVGELRLLPAALCMYFKVSNQPISTSSIAIAAPSSDEDPSQSSSSSFSTSLFNFSSGNPTIEETRGLMHLFPDDVPATLPVGRKPLVCVVGVPNHMTYADFCQFCGSFIQHMLEMRIVRMDGMEDQYSVLIRFDHQDSTDSFFKHYNGRRFSSLEVEVCRVLFTLDVQYTGSIEHAQPSNASSTEQPTCPVCLERLDQDTSGILTTICNHSFHCSCISKWADSSCPNLWICVICGHVGCGRYKGGHAIIHWKETQHCYSLEVETKRVWDYVGDNYVHRLIQSKTDGKLVELNAHCAHADNGCGSCSCEDNAMSEAILNSKVEAIVNEYNELLATQLENQKIYFESLLEEVKEESERKISKAVQKAVNLKQQKIQSKIDRCKKEKKFLDDLNENLVKNEDIWKAKIVEIEERERKATRMMEDRVAELEKQLGDLMVCLEGGKMVEELPVSDDEIKEGTVFQKSKDSSSISASQQQEGEYTHA</sequence>
<evidence type="ECO:0000256" key="15">
    <source>
        <dbReference type="SAM" id="MobiDB-lite"/>
    </source>
</evidence>
<dbReference type="SUPFAM" id="SSF57850">
    <property type="entry name" value="RING/U-box"/>
    <property type="match status" value="1"/>
</dbReference>
<dbReference type="SMART" id="SM00184">
    <property type="entry name" value="RING"/>
    <property type="match status" value="1"/>
</dbReference>
<keyword evidence="10" id="KW-0560">Oxidoreductase</keyword>
<dbReference type="Proteomes" id="UP000743370">
    <property type="component" value="Unassembled WGS sequence"/>
</dbReference>
<evidence type="ECO:0000256" key="11">
    <source>
        <dbReference type="ARBA" id="ARBA00023027"/>
    </source>
</evidence>
<feature type="compositionally biased region" description="Low complexity" evidence="15">
    <location>
        <begin position="894"/>
        <end position="903"/>
    </location>
</feature>
<evidence type="ECO:0000313" key="18">
    <source>
        <dbReference type="EMBL" id="KAG2370976.1"/>
    </source>
</evidence>
<dbReference type="GO" id="GO:0051287">
    <property type="term" value="F:NAD binding"/>
    <property type="evidence" value="ECO:0007669"/>
    <property type="project" value="InterPro"/>
</dbReference>
<keyword evidence="13" id="KW-0862">Zinc</keyword>
<comment type="cofactor">
    <cofactor evidence="2">
        <name>Mg(2+)</name>
        <dbReference type="ChEBI" id="CHEBI:18420"/>
    </cofactor>
</comment>